<keyword evidence="2" id="KW-1185">Reference proteome</keyword>
<reference evidence="1" key="1">
    <citation type="submission" date="2019-11" db="EMBL/GenBank/DDBJ databases">
        <title>Nori genome reveals adaptations in red seaweeds to the harsh intertidal environment.</title>
        <authorList>
            <person name="Wang D."/>
            <person name="Mao Y."/>
        </authorList>
    </citation>
    <scope>NUCLEOTIDE SEQUENCE</scope>
    <source>
        <tissue evidence="1">Gametophyte</tissue>
    </source>
</reference>
<protein>
    <submittedName>
        <fullName evidence="1">Uncharacterized protein</fullName>
    </submittedName>
</protein>
<gene>
    <name evidence="1" type="ORF">I4F81_012788</name>
</gene>
<dbReference type="EMBL" id="CM020620">
    <property type="protein sequence ID" value="KAK1870326.1"/>
    <property type="molecule type" value="Genomic_DNA"/>
</dbReference>
<sequence>MARLHATGVVAALVAAVAMGILTAGRTAGAAMVAAGSAAAATSGEATSFVGPLPESNVSPVVAAAAAAGAPADGALVPAAALDELLGDVSTVAASRVEEDDAALPAIDDQEGKTTLDAADHQWQSRRARRRARQARARRARRRARRARRARARRARRARRRARRNGGGGGGGGGGSGRPATCILAVQDALNVPPRWYLRRNGIRLEQTVVLRTVRTARRRPGGRLGRRASTTTAFVCTKRWFRVPGRGWGGRPHRYRPRTVCERAGGRGQVCRTPWLRRRFPAVCAPQLRRVGSVWPAVNMPTEGGTRCDEDPQPSPEF</sequence>
<dbReference type="Proteomes" id="UP000798662">
    <property type="component" value="Chromosome 3"/>
</dbReference>
<evidence type="ECO:0000313" key="2">
    <source>
        <dbReference type="Proteomes" id="UP000798662"/>
    </source>
</evidence>
<comment type="caution">
    <text evidence="1">The sequence shown here is derived from an EMBL/GenBank/DDBJ whole genome shotgun (WGS) entry which is preliminary data.</text>
</comment>
<name>A0ACC3CJZ7_PYRYE</name>
<accession>A0ACC3CJZ7</accession>
<evidence type="ECO:0000313" key="1">
    <source>
        <dbReference type="EMBL" id="KAK1870326.1"/>
    </source>
</evidence>
<proteinExistence type="predicted"/>
<organism evidence="1 2">
    <name type="scientific">Pyropia yezoensis</name>
    <name type="common">Susabi-nori</name>
    <name type="synonym">Porphyra yezoensis</name>
    <dbReference type="NCBI Taxonomy" id="2788"/>
    <lineage>
        <taxon>Eukaryota</taxon>
        <taxon>Rhodophyta</taxon>
        <taxon>Bangiophyceae</taxon>
        <taxon>Bangiales</taxon>
        <taxon>Bangiaceae</taxon>
        <taxon>Pyropia</taxon>
    </lineage>
</organism>